<evidence type="ECO:0000313" key="2">
    <source>
        <dbReference type="EMBL" id="KAG7306294.1"/>
    </source>
</evidence>
<dbReference type="Proteomes" id="UP000823941">
    <property type="component" value="Chromosome 12"/>
</dbReference>
<keyword evidence="1" id="KW-0812">Transmembrane</keyword>
<organism evidence="2 3">
    <name type="scientific">Plutella xylostella</name>
    <name type="common">Diamondback moth</name>
    <name type="synonym">Plutella maculipennis</name>
    <dbReference type="NCBI Taxonomy" id="51655"/>
    <lineage>
        <taxon>Eukaryota</taxon>
        <taxon>Metazoa</taxon>
        <taxon>Ecdysozoa</taxon>
        <taxon>Arthropoda</taxon>
        <taxon>Hexapoda</taxon>
        <taxon>Insecta</taxon>
        <taxon>Pterygota</taxon>
        <taxon>Neoptera</taxon>
        <taxon>Endopterygota</taxon>
        <taxon>Lepidoptera</taxon>
        <taxon>Glossata</taxon>
        <taxon>Ditrysia</taxon>
        <taxon>Yponomeutoidea</taxon>
        <taxon>Plutellidae</taxon>
        <taxon>Plutella</taxon>
    </lineage>
</organism>
<keyword evidence="1" id="KW-0472">Membrane</keyword>
<sequence length="184" mass="21055">MRFEWPTVTRCCFCFPLRRGIITFGYVTLVESLLMVAVQSYLVHDGSAYLGFESNSIIDYLPAEVCLTIYLIRLVFNALLLYGAHKQELIYIKIFFYYSIVETVSLVVMVVLECTRIHWRFVIISAMFSFFATMCMQVYLLILIYSLLCKVRGAGRHECENHITGVVLGGYNGAALGDHEELCQ</sequence>
<evidence type="ECO:0000256" key="1">
    <source>
        <dbReference type="SAM" id="Phobius"/>
    </source>
</evidence>
<gene>
    <name evidence="2" type="ORF">JYU34_008894</name>
</gene>
<protein>
    <submittedName>
        <fullName evidence="2">Uncharacterized protein</fullName>
    </submittedName>
</protein>
<reference evidence="2 3" key="1">
    <citation type="submission" date="2021-06" db="EMBL/GenBank/DDBJ databases">
        <title>A haploid diamondback moth (Plutella xylostella L.) genome assembly resolves 31 chromosomes and identifies a diamide resistance mutation.</title>
        <authorList>
            <person name="Ward C.M."/>
            <person name="Perry K.D."/>
            <person name="Baker G."/>
            <person name="Powis K."/>
            <person name="Heckel D.G."/>
            <person name="Baxter S.W."/>
        </authorList>
    </citation>
    <scope>NUCLEOTIDE SEQUENCE [LARGE SCALE GENOMIC DNA]</scope>
    <source>
        <strain evidence="2 3">LV</strain>
        <tissue evidence="2">Single pupa</tissue>
    </source>
</reference>
<evidence type="ECO:0000313" key="3">
    <source>
        <dbReference type="Proteomes" id="UP000823941"/>
    </source>
</evidence>
<dbReference type="EMBL" id="JAHIBW010000012">
    <property type="protein sequence ID" value="KAG7306294.1"/>
    <property type="molecule type" value="Genomic_DNA"/>
</dbReference>
<name>A0ABQ7QM82_PLUXY</name>
<feature type="transmembrane region" description="Helical" evidence="1">
    <location>
        <begin position="21"/>
        <end position="42"/>
    </location>
</feature>
<keyword evidence="1" id="KW-1133">Transmembrane helix</keyword>
<feature type="transmembrane region" description="Helical" evidence="1">
    <location>
        <begin position="62"/>
        <end position="82"/>
    </location>
</feature>
<feature type="transmembrane region" description="Helical" evidence="1">
    <location>
        <begin position="118"/>
        <end position="148"/>
    </location>
</feature>
<comment type="caution">
    <text evidence="2">The sequence shown here is derived from an EMBL/GenBank/DDBJ whole genome shotgun (WGS) entry which is preliminary data.</text>
</comment>
<feature type="transmembrane region" description="Helical" evidence="1">
    <location>
        <begin position="94"/>
        <end position="112"/>
    </location>
</feature>
<accession>A0ABQ7QM82</accession>
<proteinExistence type="predicted"/>
<keyword evidence="3" id="KW-1185">Reference proteome</keyword>